<dbReference type="OrthoDB" id="9771599at2"/>
<feature type="domain" description="Uroporphyrinogen decarboxylase (URO-D)" evidence="1">
    <location>
        <begin position="95"/>
        <end position="356"/>
    </location>
</feature>
<dbReference type="AlphaFoldDB" id="A0A6I5ZS20"/>
<proteinExistence type="predicted"/>
<dbReference type="PANTHER" id="PTHR47099:SF1">
    <property type="entry name" value="METHYLCOBAMIDE:COM METHYLTRANSFERASE MTBA"/>
    <property type="match status" value="1"/>
</dbReference>
<gene>
    <name evidence="2" type="primary">hemE_7</name>
    <name evidence="2" type="ORF">MGLY_19180</name>
</gene>
<dbReference type="PANTHER" id="PTHR47099">
    <property type="entry name" value="METHYLCOBAMIDE:COM METHYLTRANSFERASE MTBA"/>
    <property type="match status" value="1"/>
</dbReference>
<evidence type="ECO:0000313" key="3">
    <source>
        <dbReference type="Proteomes" id="UP000425916"/>
    </source>
</evidence>
<evidence type="ECO:0000259" key="1">
    <source>
        <dbReference type="Pfam" id="PF01208"/>
    </source>
</evidence>
<dbReference type="SUPFAM" id="SSF51726">
    <property type="entry name" value="UROD/MetE-like"/>
    <property type="match status" value="1"/>
</dbReference>
<dbReference type="EC" id="4.1.1.37" evidence="2"/>
<dbReference type="Pfam" id="PF01208">
    <property type="entry name" value="URO-D"/>
    <property type="match status" value="1"/>
</dbReference>
<keyword evidence="2" id="KW-0456">Lyase</keyword>
<dbReference type="Gene3D" id="3.20.20.210">
    <property type="match status" value="1"/>
</dbReference>
<dbReference type="InterPro" id="IPR000257">
    <property type="entry name" value="Uroporphyrinogen_deCOase"/>
</dbReference>
<name>A0A6I5ZS20_9FIRM</name>
<dbReference type="EMBL" id="CP046244">
    <property type="protein sequence ID" value="QGP92536.1"/>
    <property type="molecule type" value="Genomic_DNA"/>
</dbReference>
<sequence>MTHKERVIRTIKRESIDFLPSQIDFTPSDVKRICTYLGISESEDALHKYADNHLIYAYSLSSAEEYMHNQRVLDYALKHNLARVDDEHHVIFDQWGVGWDTESEGVWVAVHPLADIAAYKDYQFPDPQVPHLMDEVERVVHEYGQEYFILGFQHISLFERAWALRGYENFMMDIYVNPDFVQELLDRITDYQVACAKRFVAAGVDGVRIGDDYGLQKGLMMKPETWRKLFKPRLAKIYAVYQEAGLPVFQHSCGDISSILPDLIEIGLSVIHPVQPLAMSIEELAEKYADRLIFFGGIDTQQVLPYGSPEKVRDATRRCVQILGSKKGYIVAPSQEVMTDVPLENVAALISAVKEFRLQIG</sequence>
<dbReference type="Proteomes" id="UP000425916">
    <property type="component" value="Chromosome"/>
</dbReference>
<keyword evidence="3" id="KW-1185">Reference proteome</keyword>
<accession>A0A6I5ZS20</accession>
<dbReference type="InterPro" id="IPR038071">
    <property type="entry name" value="UROD/MetE-like_sf"/>
</dbReference>
<evidence type="ECO:0000313" key="2">
    <source>
        <dbReference type="EMBL" id="QGP92536.1"/>
    </source>
</evidence>
<dbReference type="InterPro" id="IPR052024">
    <property type="entry name" value="Methanogen_methyltrans"/>
</dbReference>
<dbReference type="GO" id="GO:0004853">
    <property type="term" value="F:uroporphyrinogen decarboxylase activity"/>
    <property type="evidence" value="ECO:0007669"/>
    <property type="project" value="UniProtKB-EC"/>
</dbReference>
<organism evidence="2 3">
    <name type="scientific">Neomoorella glycerini</name>
    <dbReference type="NCBI Taxonomy" id="55779"/>
    <lineage>
        <taxon>Bacteria</taxon>
        <taxon>Bacillati</taxon>
        <taxon>Bacillota</taxon>
        <taxon>Clostridia</taxon>
        <taxon>Neomoorellales</taxon>
        <taxon>Neomoorellaceae</taxon>
        <taxon>Neomoorella</taxon>
    </lineage>
</organism>
<protein>
    <submittedName>
        <fullName evidence="2">Uroporphyrinogen decarboxylase</fullName>
        <ecNumber evidence="2">4.1.1.37</ecNumber>
    </submittedName>
</protein>
<reference evidence="2 3" key="1">
    <citation type="submission" date="2019-11" db="EMBL/GenBank/DDBJ databases">
        <title>Genome sequence of Moorella glycerini DSM11254.</title>
        <authorList>
            <person name="Poehlein A."/>
            <person name="Boeer T."/>
            <person name="Daniel R."/>
        </authorList>
    </citation>
    <scope>NUCLEOTIDE SEQUENCE [LARGE SCALE GENOMIC DNA]</scope>
    <source>
        <strain evidence="2 3">DSM 11254</strain>
    </source>
</reference>
<dbReference type="GO" id="GO:0006779">
    <property type="term" value="P:porphyrin-containing compound biosynthetic process"/>
    <property type="evidence" value="ECO:0007669"/>
    <property type="project" value="InterPro"/>
</dbReference>
<dbReference type="RefSeq" id="WP_156273337.1">
    <property type="nucleotide sequence ID" value="NZ_CP046244.1"/>
</dbReference>